<keyword evidence="12" id="KW-1185">Reference proteome</keyword>
<feature type="transmembrane region" description="Helical" evidence="11">
    <location>
        <begin position="77"/>
        <end position="93"/>
    </location>
</feature>
<dbReference type="WBParaSite" id="jg1913">
    <property type="protein sequence ID" value="jg1913"/>
    <property type="gene ID" value="jg1913"/>
</dbReference>
<keyword evidence="10" id="KW-0407">Ion channel</keyword>
<evidence type="ECO:0000256" key="5">
    <source>
        <dbReference type="ARBA" id="ARBA00022692"/>
    </source>
</evidence>
<keyword evidence="3" id="KW-0813">Transport</keyword>
<evidence type="ECO:0000256" key="4">
    <source>
        <dbReference type="ARBA" id="ARBA00022475"/>
    </source>
</evidence>
<evidence type="ECO:0000256" key="1">
    <source>
        <dbReference type="ARBA" id="ARBA00004651"/>
    </source>
</evidence>
<evidence type="ECO:0000256" key="3">
    <source>
        <dbReference type="ARBA" id="ARBA00022448"/>
    </source>
</evidence>
<evidence type="ECO:0000256" key="6">
    <source>
        <dbReference type="ARBA" id="ARBA00022781"/>
    </source>
</evidence>
<reference evidence="13" key="1">
    <citation type="submission" date="2022-11" db="UniProtKB">
        <authorList>
            <consortium name="WormBaseParasite"/>
        </authorList>
    </citation>
    <scope>IDENTIFICATION</scope>
</reference>
<sequence length="113" mass="12330">MTIYFQQFSVPGSIASPSEHALTTSSAAARKVSHDSPSAGSLFLRMGCVVFGIIGVVYYSFSVFLCSSDDRCHRVSIVLDVFAIVFVFTQMHLSTATTRLFLIELENISNPVS</sequence>
<organism evidence="12 13">
    <name type="scientific">Ditylenchus dipsaci</name>
    <dbReference type="NCBI Taxonomy" id="166011"/>
    <lineage>
        <taxon>Eukaryota</taxon>
        <taxon>Metazoa</taxon>
        <taxon>Ecdysozoa</taxon>
        <taxon>Nematoda</taxon>
        <taxon>Chromadorea</taxon>
        <taxon>Rhabditida</taxon>
        <taxon>Tylenchina</taxon>
        <taxon>Tylenchomorpha</taxon>
        <taxon>Sphaerularioidea</taxon>
        <taxon>Anguinidae</taxon>
        <taxon>Anguininae</taxon>
        <taxon>Ditylenchus</taxon>
    </lineage>
</organism>
<keyword evidence="5 11" id="KW-0812">Transmembrane</keyword>
<dbReference type="GO" id="GO:0015252">
    <property type="term" value="F:proton channel activity"/>
    <property type="evidence" value="ECO:0007669"/>
    <property type="project" value="InterPro"/>
</dbReference>
<proteinExistence type="inferred from homology"/>
<dbReference type="InterPro" id="IPR004878">
    <property type="entry name" value="Otopetrin"/>
</dbReference>
<keyword evidence="8" id="KW-0406">Ion transport</keyword>
<dbReference type="Proteomes" id="UP000887574">
    <property type="component" value="Unplaced"/>
</dbReference>
<evidence type="ECO:0000256" key="2">
    <source>
        <dbReference type="ARBA" id="ARBA00006513"/>
    </source>
</evidence>
<evidence type="ECO:0000313" key="13">
    <source>
        <dbReference type="WBParaSite" id="jg1913"/>
    </source>
</evidence>
<dbReference type="PANTHER" id="PTHR21522">
    <property type="entry name" value="PROTON CHANNEL OTOP"/>
    <property type="match status" value="1"/>
</dbReference>
<accession>A0A915DFY8</accession>
<keyword evidence="9 11" id="KW-0472">Membrane</keyword>
<name>A0A915DFY8_9BILA</name>
<evidence type="ECO:0000313" key="12">
    <source>
        <dbReference type="Proteomes" id="UP000887574"/>
    </source>
</evidence>
<dbReference type="PANTHER" id="PTHR21522:SF33">
    <property type="entry name" value="OTOPETRIN-2"/>
    <property type="match status" value="1"/>
</dbReference>
<comment type="similarity">
    <text evidence="2">Belongs to the otopetrin family.</text>
</comment>
<dbReference type="GO" id="GO:0005886">
    <property type="term" value="C:plasma membrane"/>
    <property type="evidence" value="ECO:0007669"/>
    <property type="project" value="UniProtKB-SubCell"/>
</dbReference>
<comment type="subcellular location">
    <subcellularLocation>
        <location evidence="1">Cell membrane</location>
        <topology evidence="1">Multi-pass membrane protein</topology>
    </subcellularLocation>
</comment>
<evidence type="ECO:0000256" key="7">
    <source>
        <dbReference type="ARBA" id="ARBA00022989"/>
    </source>
</evidence>
<keyword evidence="6" id="KW-0375">Hydrogen ion transport</keyword>
<dbReference type="AlphaFoldDB" id="A0A915DFY8"/>
<evidence type="ECO:0000256" key="8">
    <source>
        <dbReference type="ARBA" id="ARBA00023065"/>
    </source>
</evidence>
<feature type="transmembrane region" description="Helical" evidence="11">
    <location>
        <begin position="42"/>
        <end position="65"/>
    </location>
</feature>
<evidence type="ECO:0000256" key="10">
    <source>
        <dbReference type="ARBA" id="ARBA00023303"/>
    </source>
</evidence>
<evidence type="ECO:0000256" key="9">
    <source>
        <dbReference type="ARBA" id="ARBA00023136"/>
    </source>
</evidence>
<keyword evidence="4" id="KW-1003">Cell membrane</keyword>
<protein>
    <submittedName>
        <fullName evidence="13">Uncharacterized protein</fullName>
    </submittedName>
</protein>
<dbReference type="Pfam" id="PF03189">
    <property type="entry name" value="Otopetrin"/>
    <property type="match status" value="1"/>
</dbReference>
<keyword evidence="7 11" id="KW-1133">Transmembrane helix</keyword>
<evidence type="ECO:0000256" key="11">
    <source>
        <dbReference type="SAM" id="Phobius"/>
    </source>
</evidence>